<accession>A0A0E9T9A4</accession>
<reference evidence="1" key="1">
    <citation type="submission" date="2014-11" db="EMBL/GenBank/DDBJ databases">
        <authorList>
            <person name="Amaro Gonzalez C."/>
        </authorList>
    </citation>
    <scope>NUCLEOTIDE SEQUENCE</scope>
</reference>
<proteinExistence type="predicted"/>
<organism evidence="1">
    <name type="scientific">Anguilla anguilla</name>
    <name type="common">European freshwater eel</name>
    <name type="synonym">Muraena anguilla</name>
    <dbReference type="NCBI Taxonomy" id="7936"/>
    <lineage>
        <taxon>Eukaryota</taxon>
        <taxon>Metazoa</taxon>
        <taxon>Chordata</taxon>
        <taxon>Craniata</taxon>
        <taxon>Vertebrata</taxon>
        <taxon>Euteleostomi</taxon>
        <taxon>Actinopterygii</taxon>
        <taxon>Neopterygii</taxon>
        <taxon>Teleostei</taxon>
        <taxon>Anguilliformes</taxon>
        <taxon>Anguillidae</taxon>
        <taxon>Anguilla</taxon>
    </lineage>
</organism>
<protein>
    <submittedName>
        <fullName evidence="1">Uncharacterized protein</fullName>
    </submittedName>
</protein>
<dbReference type="EMBL" id="GBXM01059259">
    <property type="protein sequence ID" value="JAH49318.1"/>
    <property type="molecule type" value="Transcribed_RNA"/>
</dbReference>
<name>A0A0E9T9A4_ANGAN</name>
<dbReference type="AlphaFoldDB" id="A0A0E9T9A4"/>
<reference evidence="1" key="2">
    <citation type="journal article" date="2015" name="Fish Shellfish Immunol.">
        <title>Early steps in the European eel (Anguilla anguilla)-Vibrio vulnificus interaction in the gills: Role of the RtxA13 toxin.</title>
        <authorList>
            <person name="Callol A."/>
            <person name="Pajuelo D."/>
            <person name="Ebbesson L."/>
            <person name="Teles M."/>
            <person name="MacKenzie S."/>
            <person name="Amaro C."/>
        </authorList>
    </citation>
    <scope>NUCLEOTIDE SEQUENCE</scope>
</reference>
<evidence type="ECO:0000313" key="1">
    <source>
        <dbReference type="EMBL" id="JAH49318.1"/>
    </source>
</evidence>
<sequence length="42" mass="5171">MLTDKSKEWLKAAVHFQNKKAQSSITWRRGRLCHLERLQYRR</sequence>